<keyword evidence="13" id="KW-0843">Virulence</keyword>
<evidence type="ECO:0000256" key="3">
    <source>
        <dbReference type="ARBA" id="ARBA00012438"/>
    </source>
</evidence>
<dbReference type="FunFam" id="1.10.287.130:FF:000038">
    <property type="entry name" value="Sensory transduction histidine kinase"/>
    <property type="match status" value="1"/>
</dbReference>
<dbReference type="Pfam" id="PF02518">
    <property type="entry name" value="HATPase_c"/>
    <property type="match status" value="1"/>
</dbReference>
<feature type="domain" description="CHASE" evidence="19">
    <location>
        <begin position="85"/>
        <end position="238"/>
    </location>
</feature>
<dbReference type="PANTHER" id="PTHR43047">
    <property type="entry name" value="TWO-COMPONENT HISTIDINE PROTEIN KINASE"/>
    <property type="match status" value="1"/>
</dbReference>
<evidence type="ECO:0000259" key="18">
    <source>
        <dbReference type="PROSITE" id="PS50109"/>
    </source>
</evidence>
<dbReference type="CDD" id="cd00082">
    <property type="entry name" value="HisKA"/>
    <property type="match status" value="1"/>
</dbReference>
<dbReference type="SMART" id="SM00388">
    <property type="entry name" value="HisKA"/>
    <property type="match status" value="1"/>
</dbReference>
<evidence type="ECO:0000256" key="9">
    <source>
        <dbReference type="ARBA" id="ARBA00022777"/>
    </source>
</evidence>
<proteinExistence type="predicted"/>
<keyword evidence="21" id="KW-1185">Reference proteome</keyword>
<dbReference type="InterPro" id="IPR004358">
    <property type="entry name" value="Sig_transdc_His_kin-like_C"/>
</dbReference>
<dbReference type="RefSeq" id="WP_169161806.1">
    <property type="nucleotide sequence ID" value="NZ_JABBFW010000013.1"/>
</dbReference>
<dbReference type="PRINTS" id="PR00344">
    <property type="entry name" value="BCTRLSENSOR"/>
</dbReference>
<dbReference type="PROSITE" id="PS50109">
    <property type="entry name" value="HIS_KIN"/>
    <property type="match status" value="1"/>
</dbReference>
<dbReference type="GO" id="GO:0000155">
    <property type="term" value="F:phosphorelay sensor kinase activity"/>
    <property type="evidence" value="ECO:0007669"/>
    <property type="project" value="InterPro"/>
</dbReference>
<evidence type="ECO:0000256" key="4">
    <source>
        <dbReference type="ARBA" id="ARBA00022553"/>
    </source>
</evidence>
<dbReference type="GO" id="GO:0016020">
    <property type="term" value="C:membrane"/>
    <property type="evidence" value="ECO:0007669"/>
    <property type="project" value="UniProtKB-SubCell"/>
</dbReference>
<comment type="catalytic activity">
    <reaction evidence="1">
        <text>ATP + protein L-histidine = ADP + protein N-phospho-L-histidine.</text>
        <dbReference type="EC" id="2.7.13.3"/>
    </reaction>
</comment>
<dbReference type="Pfam" id="PF00512">
    <property type="entry name" value="HisKA"/>
    <property type="match status" value="1"/>
</dbReference>
<evidence type="ECO:0000256" key="13">
    <source>
        <dbReference type="ARBA" id="ARBA00023026"/>
    </source>
</evidence>
<dbReference type="Pfam" id="PF03924">
    <property type="entry name" value="CHASE"/>
    <property type="match status" value="1"/>
</dbReference>
<reference evidence="20 21" key="1">
    <citation type="submission" date="2020-04" db="EMBL/GenBank/DDBJ databases">
        <title>Azohydromonas sp. isolated from soil.</title>
        <authorList>
            <person name="Dahal R.H."/>
        </authorList>
    </citation>
    <scope>NUCLEOTIDE SEQUENCE [LARGE SCALE GENOMIC DNA]</scope>
    <source>
        <strain evidence="20 21">G-1-1-14</strain>
    </source>
</reference>
<dbReference type="SMART" id="SM01079">
    <property type="entry name" value="CHASE"/>
    <property type="match status" value="1"/>
</dbReference>
<dbReference type="EC" id="2.7.13.3" evidence="3"/>
<dbReference type="GO" id="GO:0005524">
    <property type="term" value="F:ATP binding"/>
    <property type="evidence" value="ECO:0007669"/>
    <property type="project" value="UniProtKB-KW"/>
</dbReference>
<keyword evidence="7" id="KW-0732">Signal</keyword>
<dbReference type="AlphaFoldDB" id="A0A848FC63"/>
<evidence type="ECO:0000256" key="10">
    <source>
        <dbReference type="ARBA" id="ARBA00022840"/>
    </source>
</evidence>
<comment type="caution">
    <text evidence="20">The sequence shown here is derived from an EMBL/GenBank/DDBJ whole genome shotgun (WGS) entry which is preliminary data.</text>
</comment>
<evidence type="ECO:0000313" key="20">
    <source>
        <dbReference type="EMBL" id="NML16908.1"/>
    </source>
</evidence>
<keyword evidence="12" id="KW-0902">Two-component regulatory system</keyword>
<keyword evidence="15" id="KW-0131">Cell cycle</keyword>
<dbReference type="FunFam" id="3.30.565.10:FF:000010">
    <property type="entry name" value="Sensor histidine kinase RcsC"/>
    <property type="match status" value="1"/>
</dbReference>
<keyword evidence="14" id="KW-0472">Membrane</keyword>
<evidence type="ECO:0000256" key="1">
    <source>
        <dbReference type="ARBA" id="ARBA00000085"/>
    </source>
</evidence>
<dbReference type="InterPro" id="IPR036890">
    <property type="entry name" value="HATPase_C_sf"/>
</dbReference>
<dbReference type="Gene3D" id="3.30.450.350">
    <property type="entry name" value="CHASE domain"/>
    <property type="match status" value="1"/>
</dbReference>
<comment type="function">
    <text evidence="16">Member of the two-component regulatory system BvgS/BvgA. Phosphorylates BvgA via a four-step phosphorelay in response to environmental signals.</text>
</comment>
<dbReference type="InterPro" id="IPR003594">
    <property type="entry name" value="HATPase_dom"/>
</dbReference>
<evidence type="ECO:0000256" key="16">
    <source>
        <dbReference type="ARBA" id="ARBA00058004"/>
    </source>
</evidence>
<evidence type="ECO:0000313" key="21">
    <source>
        <dbReference type="Proteomes" id="UP000574067"/>
    </source>
</evidence>
<evidence type="ECO:0000256" key="8">
    <source>
        <dbReference type="ARBA" id="ARBA00022741"/>
    </source>
</evidence>
<evidence type="ECO:0000259" key="19">
    <source>
        <dbReference type="PROSITE" id="PS50839"/>
    </source>
</evidence>
<dbReference type="Gene3D" id="1.10.287.130">
    <property type="match status" value="1"/>
</dbReference>
<keyword evidence="11" id="KW-1133">Transmembrane helix</keyword>
<dbReference type="Gene3D" id="3.30.565.10">
    <property type="entry name" value="Histidine kinase-like ATPase, C-terminal domain"/>
    <property type="match status" value="1"/>
</dbReference>
<dbReference type="SUPFAM" id="SSF47384">
    <property type="entry name" value="Homodimeric domain of signal transducing histidine kinase"/>
    <property type="match status" value="1"/>
</dbReference>
<dbReference type="SUPFAM" id="SSF55874">
    <property type="entry name" value="ATPase domain of HSP90 chaperone/DNA topoisomerase II/histidine kinase"/>
    <property type="match status" value="1"/>
</dbReference>
<evidence type="ECO:0000256" key="6">
    <source>
        <dbReference type="ARBA" id="ARBA00022692"/>
    </source>
</evidence>
<dbReference type="InterPro" id="IPR036097">
    <property type="entry name" value="HisK_dim/P_sf"/>
</dbReference>
<evidence type="ECO:0000256" key="11">
    <source>
        <dbReference type="ARBA" id="ARBA00022989"/>
    </source>
</evidence>
<protein>
    <recommendedName>
        <fullName evidence="17">Virulence sensor protein BvgS</fullName>
        <ecNumber evidence="3">2.7.13.3</ecNumber>
    </recommendedName>
</protein>
<dbReference type="CDD" id="cd16922">
    <property type="entry name" value="HATPase_EvgS-ArcB-TorS-like"/>
    <property type="match status" value="1"/>
</dbReference>
<dbReference type="InterPro" id="IPR005467">
    <property type="entry name" value="His_kinase_dom"/>
</dbReference>
<keyword evidence="4" id="KW-0597">Phosphoprotein</keyword>
<evidence type="ECO:0000256" key="14">
    <source>
        <dbReference type="ARBA" id="ARBA00023136"/>
    </source>
</evidence>
<keyword evidence="8" id="KW-0547">Nucleotide-binding</keyword>
<name>A0A848FC63_9BURK</name>
<dbReference type="InterPro" id="IPR006189">
    <property type="entry name" value="CHASE_dom"/>
</dbReference>
<dbReference type="PROSITE" id="PS50839">
    <property type="entry name" value="CHASE"/>
    <property type="match status" value="1"/>
</dbReference>
<gene>
    <name evidence="20" type="ORF">HHL10_18155</name>
</gene>
<feature type="domain" description="Histidine kinase" evidence="18">
    <location>
        <begin position="375"/>
        <end position="596"/>
    </location>
</feature>
<evidence type="ECO:0000256" key="7">
    <source>
        <dbReference type="ARBA" id="ARBA00022729"/>
    </source>
</evidence>
<evidence type="ECO:0000256" key="17">
    <source>
        <dbReference type="ARBA" id="ARBA00070152"/>
    </source>
</evidence>
<keyword evidence="9" id="KW-0418">Kinase</keyword>
<evidence type="ECO:0000256" key="2">
    <source>
        <dbReference type="ARBA" id="ARBA00004370"/>
    </source>
</evidence>
<dbReference type="InterPro" id="IPR042240">
    <property type="entry name" value="CHASE_sf"/>
</dbReference>
<keyword evidence="10" id="KW-0067">ATP-binding</keyword>
<evidence type="ECO:0000256" key="15">
    <source>
        <dbReference type="ARBA" id="ARBA00023306"/>
    </source>
</evidence>
<comment type="subcellular location">
    <subcellularLocation>
        <location evidence="2">Membrane</location>
    </subcellularLocation>
</comment>
<dbReference type="EMBL" id="JABBFW010000013">
    <property type="protein sequence ID" value="NML16908.1"/>
    <property type="molecule type" value="Genomic_DNA"/>
</dbReference>
<dbReference type="InterPro" id="IPR003661">
    <property type="entry name" value="HisK_dim/P_dom"/>
</dbReference>
<dbReference type="SMART" id="SM00387">
    <property type="entry name" value="HATPase_c"/>
    <property type="match status" value="1"/>
</dbReference>
<accession>A0A848FC63</accession>
<keyword evidence="6" id="KW-0812">Transmembrane</keyword>
<organism evidence="20 21">
    <name type="scientific">Azohydromonas caseinilytica</name>
    <dbReference type="NCBI Taxonomy" id="2728836"/>
    <lineage>
        <taxon>Bacteria</taxon>
        <taxon>Pseudomonadati</taxon>
        <taxon>Pseudomonadota</taxon>
        <taxon>Betaproteobacteria</taxon>
        <taxon>Burkholderiales</taxon>
        <taxon>Sphaerotilaceae</taxon>
        <taxon>Azohydromonas</taxon>
    </lineage>
</organism>
<dbReference type="Proteomes" id="UP000574067">
    <property type="component" value="Unassembled WGS sequence"/>
</dbReference>
<sequence>MHARASLLSSKVAAAPQRWTLALLLAGLVAGAATGWTQHRANQARVQAELDEAAQQAAARLRQRMQSYEYALFATRGAVRVAGTSAEALTREAFRRFAGSIDLRERFPGARGVGFVRRTQRVQDQAFMEEMRRKGEPDFRIRELNPEGVDTDERYLLMFMEPRREHGAVEGLDLATEVRRRESLRASMLSGEPRLSAPLTLALTDAPEGRGFVLSLPVYTRSGSGAIGRAERERATYGWAVMPLVADVVMVDFDDQNGALALALSDVQPWGRVDRFYASPGWHAPGKAPLQRVQLPVFGREWLVEMQALPPFVQRLHLPSPAGSGLGVTVTMAALALLLHGALRAAQRQRQEEELRRRTEEAEAANRAKSAFLAHMSHEIRTPLNAVIGLSQLLARMPLDDKQQLYVHHIASAGTQLLGLVNDVLDLSKIEAGEMRLEELPFEPLPLLRELQAQAEVLAAGKRLQLRLEADPALPPRLRGDALRLRQVLSNLLNNAVKFTAEGSVTLRAQLLAREAAGARVRFEVADTGIGIAAEQQQAVFEPFTQADGSITRRFGGTGLGLAIVTRLVAMMGGELSLHSAPGAGSTFAVTLPLGLVNEDS</sequence>
<evidence type="ECO:0000256" key="5">
    <source>
        <dbReference type="ARBA" id="ARBA00022679"/>
    </source>
</evidence>
<evidence type="ECO:0000256" key="12">
    <source>
        <dbReference type="ARBA" id="ARBA00023012"/>
    </source>
</evidence>
<keyword evidence="5" id="KW-0808">Transferase</keyword>